<dbReference type="Proteomes" id="UP000237423">
    <property type="component" value="Unassembled WGS sequence"/>
</dbReference>
<comment type="caution">
    <text evidence="2">The sequence shown here is derived from an EMBL/GenBank/DDBJ whole genome shotgun (WGS) entry which is preliminary data.</text>
</comment>
<sequence length="248" mass="27088">MFKKMFEKLSGSKPPEFKESQMDPKTEALIHAIRERSKDDPLVGAKLGGKEIFQRLLDSMKNEKGVHVESLLCALGALAGYSCQANLRAQALAKNMPETAAFQIIATNDGKQYFFGDLLNDALANNQHSVWGLAAGAAQRAGANEFPDINEIFQHTASVLGGEQFGIPRISENNRASDTPINYLKAIWPLFFPTVKLFCPNPVDWPILYGLAIQEAIEAGKSVIDPSLALKIVMESAVPMSKVDLANL</sequence>
<name>A0A2S5CSH1_9GAMM</name>
<protein>
    <submittedName>
        <fullName evidence="2">Uncharacterized protein</fullName>
    </submittedName>
</protein>
<dbReference type="EMBL" id="PGFZ01000001">
    <property type="protein sequence ID" value="POZ53726.1"/>
    <property type="molecule type" value="Genomic_DNA"/>
</dbReference>
<evidence type="ECO:0000313" key="3">
    <source>
        <dbReference type="Proteomes" id="UP000237423"/>
    </source>
</evidence>
<proteinExistence type="predicted"/>
<gene>
    <name evidence="2" type="ORF">AADEFJLK_00767</name>
</gene>
<organism evidence="2 3">
    <name type="scientific">Methylovulum psychrotolerans</name>
    <dbReference type="NCBI Taxonomy" id="1704499"/>
    <lineage>
        <taxon>Bacteria</taxon>
        <taxon>Pseudomonadati</taxon>
        <taxon>Pseudomonadota</taxon>
        <taxon>Gammaproteobacteria</taxon>
        <taxon>Methylococcales</taxon>
        <taxon>Methylococcaceae</taxon>
        <taxon>Methylovulum</taxon>
    </lineage>
</organism>
<accession>A0A2S5CSH1</accession>
<feature type="region of interest" description="Disordered" evidence="1">
    <location>
        <begin position="1"/>
        <end position="23"/>
    </location>
</feature>
<evidence type="ECO:0000256" key="1">
    <source>
        <dbReference type="SAM" id="MobiDB-lite"/>
    </source>
</evidence>
<evidence type="ECO:0000313" key="2">
    <source>
        <dbReference type="EMBL" id="POZ53726.1"/>
    </source>
</evidence>
<reference evidence="2 3" key="1">
    <citation type="submission" date="2017-11" db="EMBL/GenBank/DDBJ databases">
        <title>Draft Genome Sequence of Methylobacter psychrotolerans Sph1T, an Obligate Methanotroph from Low-Temperature Environments.</title>
        <authorList>
            <person name="Oshkin I.Y."/>
            <person name="Miroshnikov K."/>
            <person name="Belova S.E."/>
            <person name="Korzhenkov A."/>
            <person name="Toshchakov S.V."/>
            <person name="Dedysh S.N."/>
        </authorList>
    </citation>
    <scope>NUCLEOTIDE SEQUENCE [LARGE SCALE GENOMIC DNA]</scope>
    <source>
        <strain evidence="2 3">Sph1</strain>
    </source>
</reference>
<dbReference type="RefSeq" id="WP_103973343.1">
    <property type="nucleotide sequence ID" value="NZ_PGFZ01000001.1"/>
</dbReference>
<dbReference type="AlphaFoldDB" id="A0A2S5CSH1"/>